<keyword evidence="2" id="KW-1185">Reference proteome</keyword>
<reference evidence="1 2" key="1">
    <citation type="submission" date="2016-10" db="EMBL/GenBank/DDBJ databases">
        <title>The Draft Genome Sequence of the Potato Rhizosphere Bacteria Ochrobactrum sp. IPA7.2.</title>
        <authorList>
            <person name="Gogoleva N.E."/>
            <person name="Khlopko Y.A."/>
            <person name="Burygin G.L."/>
            <person name="Plotnikov A.O."/>
        </authorList>
    </citation>
    <scope>NUCLEOTIDE SEQUENCE [LARGE SCALE GENOMIC DNA]</scope>
    <source>
        <strain evidence="1 2">IPA7.2</strain>
    </source>
</reference>
<protein>
    <submittedName>
        <fullName evidence="1">Uncharacterized protein</fullName>
    </submittedName>
</protein>
<sequence length="247" mass="28436">MSKLVAYTLDGLELNIRPAPLERDWMDQSDQHFAYRCLPLNIANAHGWELLCKFGFSASWNGRKSLDAIRIRARNDPSIQVSSHFGDGILTFQVPCLFKTEPGFDLFVTGPVNRPKDAISPLTGIVETDWSPYTFTMNWRFTRPFQRVYFEEGEPFCHIFPIPRNGLEDLTPQIQTLSSDPDLHREYLTWKESRDNFNATLHDPNSEAAKTKWQRGYFKGHTPSGEKGTDDHRTKLRLCPFSVKDLP</sequence>
<name>A0A1J6HL41_9HYPH</name>
<proteinExistence type="predicted"/>
<dbReference type="AlphaFoldDB" id="A0A1J6HL41"/>
<gene>
    <name evidence="1" type="ORF">BLA27_10425</name>
</gene>
<evidence type="ECO:0000313" key="2">
    <source>
        <dbReference type="Proteomes" id="UP000182985"/>
    </source>
</evidence>
<dbReference type="OrthoDB" id="8910986at2"/>
<comment type="caution">
    <text evidence="1">The sequence shown here is derived from an EMBL/GenBank/DDBJ whole genome shotgun (WGS) entry which is preliminary data.</text>
</comment>
<evidence type="ECO:0000313" key="1">
    <source>
        <dbReference type="EMBL" id="OIS93709.1"/>
    </source>
</evidence>
<dbReference type="Pfam" id="PF19541">
    <property type="entry name" value="DUF6065"/>
    <property type="match status" value="1"/>
</dbReference>
<organism evidence="1 2">
    <name type="scientific">Brucella cytisi</name>
    <dbReference type="NCBI Taxonomy" id="407152"/>
    <lineage>
        <taxon>Bacteria</taxon>
        <taxon>Pseudomonadati</taxon>
        <taxon>Pseudomonadota</taxon>
        <taxon>Alphaproteobacteria</taxon>
        <taxon>Hyphomicrobiales</taxon>
        <taxon>Brucellaceae</taxon>
        <taxon>Brucella/Ochrobactrum group</taxon>
        <taxon>Brucella</taxon>
    </lineage>
</organism>
<dbReference type="RefSeq" id="WP_071631693.1">
    <property type="nucleotide sequence ID" value="NZ_MOEC01000008.1"/>
</dbReference>
<dbReference type="InterPro" id="IPR045709">
    <property type="entry name" value="DUF6065"/>
</dbReference>
<dbReference type="EMBL" id="MOEC01000008">
    <property type="protein sequence ID" value="OIS93709.1"/>
    <property type="molecule type" value="Genomic_DNA"/>
</dbReference>
<accession>A0A1J6HL41</accession>
<dbReference type="Proteomes" id="UP000182985">
    <property type="component" value="Unassembled WGS sequence"/>
</dbReference>